<evidence type="ECO:0000313" key="1">
    <source>
        <dbReference type="EMBL" id="EKV32259.1"/>
    </source>
</evidence>
<protein>
    <submittedName>
        <fullName evidence="1">Virulence protein SrfB</fullName>
    </submittedName>
</protein>
<name>K9H5A4_9PROT</name>
<gene>
    <name evidence="1" type="ORF">C882_2336</name>
</gene>
<keyword evidence="2" id="KW-1185">Reference proteome</keyword>
<dbReference type="PIRSF" id="PIRSF034585">
    <property type="entry name" value="SrfB"/>
    <property type="match status" value="1"/>
</dbReference>
<proteinExistence type="predicted"/>
<dbReference type="AlphaFoldDB" id="K9H5A4"/>
<accession>K9H5A4</accession>
<evidence type="ECO:0000313" key="2">
    <source>
        <dbReference type="Proteomes" id="UP000009881"/>
    </source>
</evidence>
<sequence length="993" mass="111353">MLKKLTDFPDVITLVPNSGIQMLDFGLKLSDLSKLSRSFWPEKRDEKDPDGGTVIHLHPLREDDDSHVYVNEEYPDGRVAPAEEVNSYRAGPALAILDSEWLPVPVLRSRTTTKQNADAYDRGPIGWARLRTAALDEPDEHGNTHRVTIAFDTTLGAPKRENAPYLAPEPRDAQDPVEFQLVSDPEAIMFFLEARPIRRWLKDRFLACMARHRGRPVPEEDIDPGEYWAQYVMLIEAVNAACKVPRIKLIDTVSSPASLRPIEVDLVIDVGNSRTCGILIEKARDEEQLDISGATRLELRDLTRPHLAYSDPFETWVEFSPARFGSYAHARRTSQQNAFWWPSLVRIGPEASWLAARSDGTEGITGLSSPKRYLWDKEARQQPWSNTRGLTPPGEDPEEIKGPMTAELTEDGQLLGGAGRTVGTSPRYSRASLYTLMLVELLSHALVQINSPGLRSQRANRDIPRRLNNLILTLPSATPLAEQKALKRFASDAWELLARIMRWGENDPLHKAPTIRMDWDEATCTHLVYLHNEINWKYQGQPRELFDLLGGGRKGPDGGPALRIASIDIGGGTTDLMIIEHEVEGKSIVHPRQLFREGFRLAGDDIVKTVVEQLVLPRFVEHLAECGLSPAAAHGLITDLFGGDREGTAEQDRTLRVNFVKQVLTPAALGLLGAYEAVDGRRTAGEETFKVGELLAAGHPPQAHVRAYLEREAERRGAADFRIEDVTLTMAPRRMAAQVTAVIGGMLDDLCDVVRHYQCDLLLLSGRPSRLPVVRDRINTSLPVPPNRVVAMHKYEVFNWYPFRSNDFRIRDPKTTAAVGAMLCLMCEGRMPGFFMKSSEIKMKSTARYLGVMNQRGEITDDNVLIHNVDFDTGDGVVGFELKMEGPTFIGFRQLPLARWKTTPLYYLTFRDHDRLAKLRLPIRVEMERQVLEEGADEAGLEDFKVVDAEDADRKTCRNGIKFRLQTLRNEAQGDSGYWLDSGVLRIAPTAGK</sequence>
<dbReference type="SUPFAM" id="SSF53067">
    <property type="entry name" value="Actin-like ATPase domain"/>
    <property type="match status" value="1"/>
</dbReference>
<dbReference type="Pfam" id="PF07520">
    <property type="entry name" value="SrfB"/>
    <property type="match status" value="1"/>
</dbReference>
<dbReference type="EMBL" id="ANHY01000003">
    <property type="protein sequence ID" value="EKV32259.1"/>
    <property type="molecule type" value="Genomic_DNA"/>
</dbReference>
<dbReference type="OrthoDB" id="5437169at2"/>
<dbReference type="STRING" id="1238182.C882_2336"/>
<organism evidence="1 2">
    <name type="scientific">Caenispirillum salinarum AK4</name>
    <dbReference type="NCBI Taxonomy" id="1238182"/>
    <lineage>
        <taxon>Bacteria</taxon>
        <taxon>Pseudomonadati</taxon>
        <taxon>Pseudomonadota</taxon>
        <taxon>Alphaproteobacteria</taxon>
        <taxon>Rhodospirillales</taxon>
        <taxon>Novispirillaceae</taxon>
        <taxon>Caenispirillum</taxon>
    </lineage>
</organism>
<dbReference type="InterPro" id="IPR043129">
    <property type="entry name" value="ATPase_NBD"/>
</dbReference>
<dbReference type="eggNOG" id="COG4457">
    <property type="taxonomic scope" value="Bacteria"/>
</dbReference>
<comment type="caution">
    <text evidence="1">The sequence shown here is derived from an EMBL/GenBank/DDBJ whole genome shotgun (WGS) entry which is preliminary data.</text>
</comment>
<reference evidence="1 2" key="1">
    <citation type="journal article" date="2013" name="Genome Announc.">
        <title>Draft Genome Sequence of an Alphaproteobacterium, Caenispirillum salinarum AK4(T), Isolated from a Solar Saltern.</title>
        <authorList>
            <person name="Khatri I."/>
            <person name="Singh A."/>
            <person name="Korpole S."/>
            <person name="Pinnaka A.K."/>
            <person name="Subramanian S."/>
        </authorList>
    </citation>
    <scope>NUCLEOTIDE SEQUENCE [LARGE SCALE GENOMIC DNA]</scope>
    <source>
        <strain evidence="1 2">AK4</strain>
    </source>
</reference>
<dbReference type="Proteomes" id="UP000009881">
    <property type="component" value="Unassembled WGS sequence"/>
</dbReference>
<dbReference type="InterPro" id="IPR009216">
    <property type="entry name" value="Virulence_factor_SrfB"/>
</dbReference>
<dbReference type="PATRIC" id="fig|1238182.3.peg.296"/>
<dbReference type="RefSeq" id="WP_009538747.1">
    <property type="nucleotide sequence ID" value="NZ_ANHY01000003.1"/>
</dbReference>